<reference evidence="3 4" key="1">
    <citation type="submission" date="2019-03" db="EMBL/GenBank/DDBJ databases">
        <title>Genomic Encyclopedia of Type Strains, Phase IV (KMG-IV): sequencing the most valuable type-strain genomes for metagenomic binning, comparative biology and taxonomic classification.</title>
        <authorList>
            <person name="Goeker M."/>
        </authorList>
    </citation>
    <scope>NUCLEOTIDE SEQUENCE [LARGE SCALE GENOMIC DNA]</scope>
    <source>
        <strain evidence="3 4">DSM 19605</strain>
    </source>
</reference>
<dbReference type="SUPFAM" id="SSF102405">
    <property type="entry name" value="MCP/YpsA-like"/>
    <property type="match status" value="1"/>
</dbReference>
<name>A0A4R6UIA8_9BURK</name>
<keyword evidence="2" id="KW-0203">Cytokinin biosynthesis</keyword>
<dbReference type="AlphaFoldDB" id="A0A4R6UIA8"/>
<dbReference type="Pfam" id="PF03641">
    <property type="entry name" value="Lysine_decarbox"/>
    <property type="match status" value="1"/>
</dbReference>
<dbReference type="Gene3D" id="3.40.50.450">
    <property type="match status" value="1"/>
</dbReference>
<dbReference type="EMBL" id="SNYL01000002">
    <property type="protein sequence ID" value="TDQ44735.1"/>
    <property type="molecule type" value="Genomic_DNA"/>
</dbReference>
<dbReference type="InterPro" id="IPR052341">
    <property type="entry name" value="LOG_family_nucleotidases"/>
</dbReference>
<dbReference type="GO" id="GO:0008714">
    <property type="term" value="F:AMP nucleosidase activity"/>
    <property type="evidence" value="ECO:0007669"/>
    <property type="project" value="UniProtKB-EC"/>
</dbReference>
<comment type="similarity">
    <text evidence="2">Belongs to the LOG family.</text>
</comment>
<keyword evidence="4" id="KW-1185">Reference proteome</keyword>
<keyword evidence="2" id="KW-0378">Hydrolase</keyword>
<dbReference type="InterPro" id="IPR031100">
    <property type="entry name" value="LOG_fam"/>
</dbReference>
<comment type="catalytic activity">
    <reaction evidence="1">
        <text>AMP + H2O = D-ribose 5-phosphate + adenine</text>
        <dbReference type="Rhea" id="RHEA:20129"/>
        <dbReference type="ChEBI" id="CHEBI:15377"/>
        <dbReference type="ChEBI" id="CHEBI:16708"/>
        <dbReference type="ChEBI" id="CHEBI:78346"/>
        <dbReference type="ChEBI" id="CHEBI:456215"/>
        <dbReference type="EC" id="3.2.2.4"/>
    </reaction>
</comment>
<dbReference type="EC" id="3.2.2.n1" evidence="2"/>
<dbReference type="NCBIfam" id="TIGR00730">
    <property type="entry name" value="Rossman fold protein, TIGR00730 family"/>
    <property type="match status" value="1"/>
</dbReference>
<dbReference type="InterPro" id="IPR005269">
    <property type="entry name" value="LOG"/>
</dbReference>
<organism evidence="3 4">
    <name type="scientific">Tepidicella xavieri</name>
    <dbReference type="NCBI Taxonomy" id="360241"/>
    <lineage>
        <taxon>Bacteria</taxon>
        <taxon>Pseudomonadati</taxon>
        <taxon>Pseudomonadota</taxon>
        <taxon>Betaproteobacteria</taxon>
        <taxon>Burkholderiales</taxon>
        <taxon>Tepidicella</taxon>
    </lineage>
</organism>
<protein>
    <recommendedName>
        <fullName evidence="2">Cytokinin riboside 5'-monophosphate phosphoribohydrolase</fullName>
        <ecNumber evidence="2">3.2.2.n1</ecNumber>
    </recommendedName>
</protein>
<dbReference type="GO" id="GO:0005829">
    <property type="term" value="C:cytosol"/>
    <property type="evidence" value="ECO:0007669"/>
    <property type="project" value="TreeGrafter"/>
</dbReference>
<dbReference type="PANTHER" id="PTHR43393:SF3">
    <property type="entry name" value="LYSINE DECARBOXYLASE-LIKE PROTEIN"/>
    <property type="match status" value="1"/>
</dbReference>
<dbReference type="GO" id="GO:0009691">
    <property type="term" value="P:cytokinin biosynthetic process"/>
    <property type="evidence" value="ECO:0007669"/>
    <property type="project" value="UniProtKB-UniRule"/>
</dbReference>
<comment type="caution">
    <text evidence="3">The sequence shown here is derived from an EMBL/GenBank/DDBJ whole genome shotgun (WGS) entry which is preliminary data.</text>
</comment>
<evidence type="ECO:0000313" key="4">
    <source>
        <dbReference type="Proteomes" id="UP000295510"/>
    </source>
</evidence>
<gene>
    <name evidence="3" type="ORF">DFR43_10277</name>
</gene>
<evidence type="ECO:0000256" key="2">
    <source>
        <dbReference type="RuleBase" id="RU363015"/>
    </source>
</evidence>
<accession>A0A4R6UIA8</accession>
<sequence length="293" mass="33140">MDATHSLQASRLADAAVEMHLMSDGEQRLAPDAYRLAFADPEFLLRRETRGIRFQLELLKPDLAQQAHGVENTIVVFGSARFREPAEAQRQWEAARASGDPQAVRRAEALRRNAHYYDKARRFAQLVADYSLSCPKADQLYIATGGGPGIMEAANRGAHDRGVLNVGLNILLPHEQEPNPYISPELCFKFHYFALRKMHFLMRAKALVAFPGGFGTLDELFEVMTLVQCKKAKPVPIFLFGSEYWKRLIHFEVLVEEGAISPEDLDLFQYVDEPEEAWEGIKRFYGLPDACGR</sequence>
<dbReference type="RefSeq" id="WP_133595663.1">
    <property type="nucleotide sequence ID" value="NZ_SNYL01000002.1"/>
</dbReference>
<dbReference type="OrthoDB" id="9801098at2"/>
<evidence type="ECO:0000313" key="3">
    <source>
        <dbReference type="EMBL" id="TDQ44735.1"/>
    </source>
</evidence>
<proteinExistence type="inferred from homology"/>
<evidence type="ECO:0000256" key="1">
    <source>
        <dbReference type="ARBA" id="ARBA00000274"/>
    </source>
</evidence>
<dbReference type="PANTHER" id="PTHR43393">
    <property type="entry name" value="CYTOKININ RIBOSIDE 5'-MONOPHOSPHATE PHOSPHORIBOHYDROLASE"/>
    <property type="match status" value="1"/>
</dbReference>
<dbReference type="Proteomes" id="UP000295510">
    <property type="component" value="Unassembled WGS sequence"/>
</dbReference>